<dbReference type="SUPFAM" id="SSF53335">
    <property type="entry name" value="S-adenosyl-L-methionine-dependent methyltransferases"/>
    <property type="match status" value="1"/>
</dbReference>
<keyword evidence="3" id="KW-0808">Transferase</keyword>
<feature type="domain" description="S-adenosylmethionine-dependent methyltransferase Rv2258c-like winged HTH" evidence="2">
    <location>
        <begin position="32"/>
        <end position="106"/>
    </location>
</feature>
<proteinExistence type="predicted"/>
<accession>A0ABU9E3P2</accession>
<reference evidence="3 4" key="1">
    <citation type="submission" date="2024-02" db="EMBL/GenBank/DDBJ databases">
        <title>A novel Gemmatimonadota bacterium.</title>
        <authorList>
            <person name="Du Z.-J."/>
            <person name="Ye Y.-Q."/>
        </authorList>
    </citation>
    <scope>NUCLEOTIDE SEQUENCE [LARGE SCALE GENOMIC DNA]</scope>
    <source>
        <strain evidence="3 4">DH-20</strain>
    </source>
</reference>
<feature type="domain" description="Methyltransferase" evidence="1">
    <location>
        <begin position="180"/>
        <end position="296"/>
    </location>
</feature>
<keyword evidence="3" id="KW-0489">Methyltransferase</keyword>
<keyword evidence="4" id="KW-1185">Reference proteome</keyword>
<dbReference type="PANTHER" id="PTHR45128:SF1">
    <property type="entry name" value="S-ADENOSYLMETHIONINE-DEPENDENT METHYLTRANSFERASE RV2258C"/>
    <property type="match status" value="1"/>
</dbReference>
<comment type="caution">
    <text evidence="3">The sequence shown here is derived from an EMBL/GenBank/DDBJ whole genome shotgun (WGS) entry which is preliminary data.</text>
</comment>
<dbReference type="InterPro" id="IPR053173">
    <property type="entry name" value="SAM-binding_MTase"/>
</dbReference>
<dbReference type="Pfam" id="PF13847">
    <property type="entry name" value="Methyltransf_31"/>
    <property type="match status" value="1"/>
</dbReference>
<protein>
    <submittedName>
        <fullName evidence="3">Methyltransferase domain-containing protein</fullName>
    </submittedName>
</protein>
<dbReference type="InterPro" id="IPR025714">
    <property type="entry name" value="Methyltranfer_dom"/>
</dbReference>
<dbReference type="InterPro" id="IPR036388">
    <property type="entry name" value="WH-like_DNA-bd_sf"/>
</dbReference>
<gene>
    <name evidence="3" type="ORF">WI372_00040</name>
</gene>
<dbReference type="GO" id="GO:0008168">
    <property type="term" value="F:methyltransferase activity"/>
    <property type="evidence" value="ECO:0007669"/>
    <property type="project" value="UniProtKB-KW"/>
</dbReference>
<dbReference type="Pfam" id="PF21320">
    <property type="entry name" value="WHD_Rv2258c"/>
    <property type="match status" value="1"/>
</dbReference>
<dbReference type="RefSeq" id="WP_405275998.1">
    <property type="nucleotide sequence ID" value="NZ_CP144380.1"/>
</dbReference>
<dbReference type="InterPro" id="IPR048711">
    <property type="entry name" value="WHD_Rv2258c"/>
</dbReference>
<dbReference type="InterPro" id="IPR029063">
    <property type="entry name" value="SAM-dependent_MTases_sf"/>
</dbReference>
<evidence type="ECO:0000313" key="4">
    <source>
        <dbReference type="Proteomes" id="UP001484239"/>
    </source>
</evidence>
<evidence type="ECO:0000259" key="1">
    <source>
        <dbReference type="Pfam" id="PF13847"/>
    </source>
</evidence>
<dbReference type="Gene3D" id="1.10.10.10">
    <property type="entry name" value="Winged helix-like DNA-binding domain superfamily/Winged helix DNA-binding domain"/>
    <property type="match status" value="1"/>
</dbReference>
<dbReference type="InterPro" id="IPR036390">
    <property type="entry name" value="WH_DNA-bd_sf"/>
</dbReference>
<dbReference type="CDD" id="cd02440">
    <property type="entry name" value="AdoMet_MTases"/>
    <property type="match status" value="1"/>
</dbReference>
<dbReference type="Gene3D" id="3.40.50.150">
    <property type="entry name" value="Vaccinia Virus protein VP39"/>
    <property type="match status" value="1"/>
</dbReference>
<dbReference type="PANTHER" id="PTHR45128">
    <property type="entry name" value="METHYLTRANSFERASE TYPE 11"/>
    <property type="match status" value="1"/>
</dbReference>
<dbReference type="SUPFAM" id="SSF46785">
    <property type="entry name" value="Winged helix' DNA-binding domain"/>
    <property type="match status" value="1"/>
</dbReference>
<organism evidence="3 4">
    <name type="scientific">Gaopeijia maritima</name>
    <dbReference type="NCBI Taxonomy" id="3119007"/>
    <lineage>
        <taxon>Bacteria</taxon>
        <taxon>Pseudomonadati</taxon>
        <taxon>Gemmatimonadota</taxon>
        <taxon>Longimicrobiia</taxon>
        <taxon>Gaopeijiales</taxon>
        <taxon>Gaopeijiaceae</taxon>
        <taxon>Gaopeijia</taxon>
    </lineage>
</organism>
<name>A0ABU9E3P2_9BACT</name>
<evidence type="ECO:0000313" key="3">
    <source>
        <dbReference type="EMBL" id="MEK9499364.1"/>
    </source>
</evidence>
<evidence type="ECO:0000259" key="2">
    <source>
        <dbReference type="Pfam" id="PF21320"/>
    </source>
</evidence>
<dbReference type="GO" id="GO:0032259">
    <property type="term" value="P:methylation"/>
    <property type="evidence" value="ECO:0007669"/>
    <property type="project" value="UniProtKB-KW"/>
</dbReference>
<dbReference type="Proteomes" id="UP001484239">
    <property type="component" value="Unassembled WGS sequence"/>
</dbReference>
<dbReference type="EMBL" id="JBBHLI010000001">
    <property type="protein sequence ID" value="MEK9499364.1"/>
    <property type="molecule type" value="Genomic_DNA"/>
</dbReference>
<sequence>MTTSTAPASTRSADPERVEAFASHLLDVINHGAVALGLSVGHRTGLFDALSALPPSSSEAIADTAGLDERYVREWLGAMVTARIVEFEAATGRYALPAEHAALLTRASTPDNLAVTAQWFAVLAGVEDRIVECFHRGGGVPYEAFGRFHEVMAEESAQTVVAALFDHILPLAPGLNDRLRDGIDVLDVGCGRGRALLAMASEYPSSRFRGYELSDEAVAAARAEAMEMGLRNVVFATVDAALMTDEARFDLVTAFDIVHDQAHPDTVLANLHRALRPGGLFLMQDISTHTPLESNIDHPLGPFLYTISYTHCMTVSLAQDGAGLGTCWGRELAETMLAEAGFGGVEVHTLPHDIQNFFYLARR</sequence>